<evidence type="ECO:0000259" key="1">
    <source>
        <dbReference type="Pfam" id="PF23343"/>
    </source>
</evidence>
<dbReference type="Pfam" id="PF23343">
    <property type="entry name" value="REP_ORF2-G2P"/>
    <property type="match status" value="1"/>
</dbReference>
<accession>A0A4P8PT97</accession>
<dbReference type="EMBL" id="MK249139">
    <property type="protein sequence ID" value="QCQ84634.1"/>
    <property type="molecule type" value="Genomic_DNA"/>
</dbReference>
<reference evidence="2" key="1">
    <citation type="submission" date="2018-12" db="EMBL/GenBank/DDBJ databases">
        <title>Singled stranded DNA viruses identified in blackflies (Austrosimulium ungulatum) sampled in New Zealand.</title>
        <authorList>
            <person name="Kraberger S."/>
            <person name="Fontenele R.S."/>
            <person name="Schmidlin K."/>
            <person name="Walters M."/>
            <person name="Varsani A."/>
        </authorList>
    </citation>
    <scope>NUCLEOTIDE SEQUENCE [LARGE SCALE GENOMIC DNA]</scope>
    <source>
        <strain evidence="2">025</strain>
    </source>
</reference>
<protein>
    <submittedName>
        <fullName evidence="2">Replication initiator protein</fullName>
    </submittedName>
</protein>
<evidence type="ECO:0000313" key="2">
    <source>
        <dbReference type="EMBL" id="QCQ84634.1"/>
    </source>
</evidence>
<organism evidence="2">
    <name type="scientific">Blackfly microvirus SF02</name>
    <dbReference type="NCBI Taxonomy" id="2576452"/>
    <lineage>
        <taxon>Viruses</taxon>
        <taxon>Monodnaviria</taxon>
        <taxon>Sangervirae</taxon>
        <taxon>Phixviricota</taxon>
        <taxon>Malgrandaviricetes</taxon>
        <taxon>Petitvirales</taxon>
        <taxon>Microviridae</taxon>
        <taxon>Microvirus</taxon>
    </lineage>
</organism>
<proteinExistence type="predicted"/>
<feature type="domain" description="Replication-associated protein ORF2/G2P" evidence="1">
    <location>
        <begin position="116"/>
        <end position="229"/>
    </location>
</feature>
<sequence length="359" mass="41285">MVCTPFERGRLWRSVIRSVQGTPGICLPSMRRGRISGICRVGCRCVVAFGFEVPCFGPLTGYRPASGGRLVFSSNKSENGIGIRIPCGQCVGCRLERARQWTMRIMHEKRLHSVSSFLTLTYDNDHLPLGGTLVKRDLQLFFKRLRKVTGDGLRFFACGEYGDFNLRPHYHALLLNFDFMDKLRIGENARGDVLYTSKKCSELWPQGHNWIGTVTVDSAAYVARYVMKKMTGDKAQEYYTEYDSDGRCYERLPEFTVMSRRPGIGTGWYDKYGEETYVHDSVVLNGREVRPASFYDAKVASSNLPVQGTLRQNKSAQFDEIQRKRRRKAVVFRADRTKERLRVREMIVLKRLQQLKRNI</sequence>
<name>A0A4P8PT97_9VIRU</name>
<dbReference type="Proteomes" id="UP000323763">
    <property type="component" value="Segment"/>
</dbReference>
<dbReference type="InterPro" id="IPR056906">
    <property type="entry name" value="ORF2/G2P_dom"/>
</dbReference>